<comment type="caution">
    <text evidence="1">The sequence shown here is derived from an EMBL/GenBank/DDBJ whole genome shotgun (WGS) entry which is preliminary data.</text>
</comment>
<name>A0A7Y9IWA3_9BURK</name>
<evidence type="ECO:0008006" key="3">
    <source>
        <dbReference type="Google" id="ProtNLM"/>
    </source>
</evidence>
<dbReference type="AlphaFoldDB" id="A0A7Y9IWA3"/>
<organism evidence="1 2">
    <name type="scientific">Pigmentiphaga litoralis</name>
    <dbReference type="NCBI Taxonomy" id="516702"/>
    <lineage>
        <taxon>Bacteria</taxon>
        <taxon>Pseudomonadati</taxon>
        <taxon>Pseudomonadota</taxon>
        <taxon>Betaproteobacteria</taxon>
        <taxon>Burkholderiales</taxon>
        <taxon>Alcaligenaceae</taxon>
        <taxon>Pigmentiphaga</taxon>
    </lineage>
</organism>
<sequence length="98" mass="10822">MQRDSHTVVLLLRLLREAETSYVGTTALSEGLADIAGDDDVPEGWTQHHLEIMSDIGLVKPKHPGPVTSSTEWRLAWEGYNAVEDSGDDDEDDDTLDD</sequence>
<dbReference type="EMBL" id="JACBYR010000001">
    <property type="protein sequence ID" value="NYE83374.1"/>
    <property type="molecule type" value="Genomic_DNA"/>
</dbReference>
<proteinExistence type="predicted"/>
<reference evidence="1 2" key="1">
    <citation type="submission" date="2020-07" db="EMBL/GenBank/DDBJ databases">
        <title>Genomic Encyclopedia of Type Strains, Phase IV (KMG-V): Genome sequencing to study the core and pangenomes of soil and plant-associated prokaryotes.</title>
        <authorList>
            <person name="Whitman W."/>
        </authorList>
    </citation>
    <scope>NUCLEOTIDE SEQUENCE [LARGE SCALE GENOMIC DNA]</scope>
    <source>
        <strain evidence="1 2">SAS40</strain>
    </source>
</reference>
<accession>A0A7Y9IWA3</accession>
<evidence type="ECO:0000313" key="1">
    <source>
        <dbReference type="EMBL" id="NYE83374.1"/>
    </source>
</evidence>
<evidence type="ECO:0000313" key="2">
    <source>
        <dbReference type="Proteomes" id="UP000542125"/>
    </source>
</evidence>
<protein>
    <recommendedName>
        <fullName evidence="3">DUF2513 domain-containing protein</fullName>
    </recommendedName>
</protein>
<keyword evidence="2" id="KW-1185">Reference proteome</keyword>
<gene>
    <name evidence="1" type="ORF">FHW18_002645</name>
</gene>
<dbReference type="RefSeq" id="WP_179586971.1">
    <property type="nucleotide sequence ID" value="NZ_JACBYR010000001.1"/>
</dbReference>
<dbReference type="Proteomes" id="UP000542125">
    <property type="component" value="Unassembled WGS sequence"/>
</dbReference>